<organism evidence="2 3">
    <name type="scientific">Paractinoplanes aksuensis</name>
    <dbReference type="NCBI Taxonomy" id="2939490"/>
    <lineage>
        <taxon>Bacteria</taxon>
        <taxon>Bacillati</taxon>
        <taxon>Actinomycetota</taxon>
        <taxon>Actinomycetes</taxon>
        <taxon>Micromonosporales</taxon>
        <taxon>Micromonosporaceae</taxon>
        <taxon>Paractinoplanes</taxon>
    </lineage>
</organism>
<dbReference type="Proteomes" id="UP001523369">
    <property type="component" value="Unassembled WGS sequence"/>
</dbReference>
<keyword evidence="1" id="KW-1133">Transmembrane helix</keyword>
<evidence type="ECO:0000313" key="2">
    <source>
        <dbReference type="EMBL" id="MCO8274894.1"/>
    </source>
</evidence>
<dbReference type="NCBIfam" id="NF038083">
    <property type="entry name" value="CU044_5270_fam"/>
    <property type="match status" value="1"/>
</dbReference>
<keyword evidence="3" id="KW-1185">Reference proteome</keyword>
<evidence type="ECO:0000313" key="3">
    <source>
        <dbReference type="Proteomes" id="UP001523369"/>
    </source>
</evidence>
<comment type="caution">
    <text evidence="2">The sequence shown here is derived from an EMBL/GenBank/DDBJ whole genome shotgun (WGS) entry which is preliminary data.</text>
</comment>
<evidence type="ECO:0000256" key="1">
    <source>
        <dbReference type="SAM" id="Phobius"/>
    </source>
</evidence>
<dbReference type="RefSeq" id="WP_253240962.1">
    <property type="nucleotide sequence ID" value="NZ_JAMYJR010000033.1"/>
</dbReference>
<gene>
    <name evidence="2" type="ORF">M1L60_30305</name>
</gene>
<protein>
    <submittedName>
        <fullName evidence="2">CU044_5270 family protein</fullName>
    </submittedName>
</protein>
<reference evidence="2 3" key="1">
    <citation type="submission" date="2022-06" db="EMBL/GenBank/DDBJ databases">
        <title>New Species of the Genus Actinoplanes, ActinopZanes ferrugineus.</title>
        <authorList>
            <person name="Ding P."/>
        </authorList>
    </citation>
    <scope>NUCLEOTIDE SEQUENCE [LARGE SCALE GENOMIC DNA]</scope>
    <source>
        <strain evidence="2 3">TRM88003</strain>
    </source>
</reference>
<accession>A0ABT1DVM1</accession>
<name>A0ABT1DVM1_9ACTN</name>
<keyword evidence="1" id="KW-0472">Membrane</keyword>
<sequence length="328" mass="35913">MDAIDTLRESFEPGPVPSAEAQQRARAALLSRIDAADRPAVVRRRPWRLALPVGLSMATAAAVVAAFAVDGLNGTEVVPVDSAPAVAAPPFLKPVSAQQYLENAAWTAERKQWTDPAPTQFMYVETRELRNPKTIENRRPNGALVPGQAKYRTIQQWDRVDGQVTASIRDGRLVVKEMGQGNEFWGRLAWSQIAELTTPEAVAAYVKKPDGPLFVDVDAMAGQYVLPPAVQAAVFRYLAQQPGMKVNTDARNLDGRPAIGLGRVVEGYLSQELLFDKQTYALIGDRLIAVADHTNRADDGTTHTKKGDLFRQVMYRKILIVDKPGATS</sequence>
<proteinExistence type="predicted"/>
<dbReference type="EMBL" id="JAMYJR010000033">
    <property type="protein sequence ID" value="MCO8274894.1"/>
    <property type="molecule type" value="Genomic_DNA"/>
</dbReference>
<feature type="transmembrane region" description="Helical" evidence="1">
    <location>
        <begin position="49"/>
        <end position="69"/>
    </location>
</feature>
<dbReference type="InterPro" id="IPR047789">
    <property type="entry name" value="CU044_5270-like"/>
</dbReference>
<keyword evidence="1" id="KW-0812">Transmembrane</keyword>